<gene>
    <name evidence="1" type="ORF">ADL28_31400</name>
</gene>
<name>A0A0X3VSX0_STRVO</name>
<proteinExistence type="predicted"/>
<comment type="caution">
    <text evidence="1">The sequence shown here is derived from an EMBL/GenBank/DDBJ whole genome shotgun (WGS) entry which is preliminary data.</text>
</comment>
<dbReference type="Proteomes" id="UP000053413">
    <property type="component" value="Unassembled WGS sequence"/>
</dbReference>
<accession>A0A0X3VSX0</accession>
<organism evidence="1 2">
    <name type="scientific">Streptomyces violaceusniger</name>
    <dbReference type="NCBI Taxonomy" id="68280"/>
    <lineage>
        <taxon>Bacteria</taxon>
        <taxon>Bacillati</taxon>
        <taxon>Actinomycetota</taxon>
        <taxon>Actinomycetes</taxon>
        <taxon>Kitasatosporales</taxon>
        <taxon>Streptomycetaceae</taxon>
        <taxon>Streptomyces</taxon>
        <taxon>Streptomyces violaceusniger group</taxon>
    </lineage>
</organism>
<evidence type="ECO:0000313" key="1">
    <source>
        <dbReference type="EMBL" id="KUL47799.1"/>
    </source>
</evidence>
<dbReference type="AlphaFoldDB" id="A0A0X3VSX0"/>
<protein>
    <submittedName>
        <fullName evidence="1">Uncharacterized protein</fullName>
    </submittedName>
</protein>
<sequence length="80" mass="9222">MPRCVMNILVLRRIQVFLVRYQQTGEKHLGEVCRPGFWNGGTLYEAHDRDGQRCHTGQVTGQPTREGGREAHEFVQSLLR</sequence>
<evidence type="ECO:0000313" key="2">
    <source>
        <dbReference type="Proteomes" id="UP000053413"/>
    </source>
</evidence>
<reference evidence="2" key="1">
    <citation type="submission" date="2015-10" db="EMBL/GenBank/DDBJ databases">
        <authorList>
            <person name="Ju K.-S."/>
            <person name="Doroghazi J.R."/>
            <person name="Metcalf W.W."/>
        </authorList>
    </citation>
    <scope>NUCLEOTIDE SEQUENCE [LARGE SCALE GENOMIC DNA]</scope>
    <source>
        <strain evidence="2">NRRL F-8817</strain>
    </source>
</reference>
<dbReference type="EMBL" id="LLZJ01000381">
    <property type="protein sequence ID" value="KUL47799.1"/>
    <property type="molecule type" value="Genomic_DNA"/>
</dbReference>